<dbReference type="Proteomes" id="UP000887565">
    <property type="component" value="Unplaced"/>
</dbReference>
<accession>A0A915JK05</accession>
<dbReference type="WBParaSite" id="nRc.2.0.1.t26495-RA">
    <property type="protein sequence ID" value="nRc.2.0.1.t26495-RA"/>
    <property type="gene ID" value="nRc.2.0.1.g26495"/>
</dbReference>
<organism evidence="2 3">
    <name type="scientific">Romanomermis culicivorax</name>
    <name type="common">Nematode worm</name>
    <dbReference type="NCBI Taxonomy" id="13658"/>
    <lineage>
        <taxon>Eukaryota</taxon>
        <taxon>Metazoa</taxon>
        <taxon>Ecdysozoa</taxon>
        <taxon>Nematoda</taxon>
        <taxon>Enoplea</taxon>
        <taxon>Dorylaimia</taxon>
        <taxon>Mermithida</taxon>
        <taxon>Mermithoidea</taxon>
        <taxon>Mermithidae</taxon>
        <taxon>Romanomermis</taxon>
    </lineage>
</organism>
<feature type="region of interest" description="Disordered" evidence="1">
    <location>
        <begin position="41"/>
        <end position="64"/>
    </location>
</feature>
<evidence type="ECO:0000313" key="3">
    <source>
        <dbReference type="WBParaSite" id="nRc.2.0.1.t26495-RA"/>
    </source>
</evidence>
<sequence>MHHLALGSRDSRRSVNLIEDVFEPLRREILSKMETKQLEKNRDEFESVALQSEKSGDSWEEDKVTEEMISSDVCLRERYCDSI</sequence>
<proteinExistence type="predicted"/>
<keyword evidence="2" id="KW-1185">Reference proteome</keyword>
<evidence type="ECO:0000256" key="1">
    <source>
        <dbReference type="SAM" id="MobiDB-lite"/>
    </source>
</evidence>
<dbReference type="AlphaFoldDB" id="A0A915JK05"/>
<evidence type="ECO:0000313" key="2">
    <source>
        <dbReference type="Proteomes" id="UP000887565"/>
    </source>
</evidence>
<protein>
    <submittedName>
        <fullName evidence="3">Uncharacterized protein</fullName>
    </submittedName>
</protein>
<feature type="compositionally biased region" description="Basic and acidic residues" evidence="1">
    <location>
        <begin position="54"/>
        <end position="64"/>
    </location>
</feature>
<reference evidence="3" key="1">
    <citation type="submission" date="2022-11" db="UniProtKB">
        <authorList>
            <consortium name="WormBaseParasite"/>
        </authorList>
    </citation>
    <scope>IDENTIFICATION</scope>
</reference>
<name>A0A915JK05_ROMCU</name>